<dbReference type="NCBIfam" id="TIGR01221">
    <property type="entry name" value="rmlC"/>
    <property type="match status" value="1"/>
</dbReference>
<comment type="subunit">
    <text evidence="3">Homodimer.</text>
</comment>
<dbReference type="PANTHER" id="PTHR21047:SF2">
    <property type="entry name" value="THYMIDINE DIPHOSPHO-4-KETO-RHAMNOSE 3,5-EPIMERASE"/>
    <property type="match status" value="1"/>
</dbReference>
<dbReference type="PANTHER" id="PTHR21047">
    <property type="entry name" value="DTDP-6-DEOXY-D-GLUCOSE-3,5 EPIMERASE"/>
    <property type="match status" value="1"/>
</dbReference>
<dbReference type="EC" id="5.1.3.13" evidence="3"/>
<organism evidence="4 5">
    <name type="scientific">Ligilactobacillus equi DSM 15833 = JCM 10991</name>
    <dbReference type="NCBI Taxonomy" id="1423740"/>
    <lineage>
        <taxon>Bacteria</taxon>
        <taxon>Bacillati</taxon>
        <taxon>Bacillota</taxon>
        <taxon>Bacilli</taxon>
        <taxon>Lactobacillales</taxon>
        <taxon>Lactobacillaceae</taxon>
        <taxon>Ligilactobacillus</taxon>
    </lineage>
</organism>
<comment type="catalytic activity">
    <reaction evidence="3">
        <text>dTDP-4-dehydro-6-deoxy-alpha-D-glucose = dTDP-4-dehydro-beta-L-rhamnose</text>
        <dbReference type="Rhea" id="RHEA:16969"/>
        <dbReference type="ChEBI" id="CHEBI:57649"/>
        <dbReference type="ChEBI" id="CHEBI:62830"/>
        <dbReference type="EC" id="5.1.3.13"/>
    </reaction>
</comment>
<feature type="site" description="Participates in a stacking interaction with the thymidine ring of dTDP-4-oxo-6-deoxyglucose" evidence="2">
    <location>
        <position position="141"/>
    </location>
</feature>
<dbReference type="RefSeq" id="WP_056986910.1">
    <property type="nucleotide sequence ID" value="NZ_AZFH01000192.1"/>
</dbReference>
<dbReference type="GO" id="GO:0008830">
    <property type="term" value="F:dTDP-4-dehydrorhamnose 3,5-epimerase activity"/>
    <property type="evidence" value="ECO:0007669"/>
    <property type="project" value="UniProtKB-UniRule"/>
</dbReference>
<dbReference type="InterPro" id="IPR014710">
    <property type="entry name" value="RmlC-like_jellyroll"/>
</dbReference>
<comment type="pathway">
    <text evidence="3">Carbohydrate biosynthesis; dTDP-L-rhamnose biosynthesis.</text>
</comment>
<reference evidence="4 5" key="1">
    <citation type="journal article" date="2015" name="Genome Announc.">
        <title>Expanding the biotechnology potential of lactobacilli through comparative genomics of 213 strains and associated genera.</title>
        <authorList>
            <person name="Sun Z."/>
            <person name="Harris H.M."/>
            <person name="McCann A."/>
            <person name="Guo C."/>
            <person name="Argimon S."/>
            <person name="Zhang W."/>
            <person name="Yang X."/>
            <person name="Jeffery I.B."/>
            <person name="Cooney J.C."/>
            <person name="Kagawa T.F."/>
            <person name="Liu W."/>
            <person name="Song Y."/>
            <person name="Salvetti E."/>
            <person name="Wrobel A."/>
            <person name="Rasinkangas P."/>
            <person name="Parkhill J."/>
            <person name="Rea M.C."/>
            <person name="O'Sullivan O."/>
            <person name="Ritari J."/>
            <person name="Douillard F.P."/>
            <person name="Paul Ross R."/>
            <person name="Yang R."/>
            <person name="Briner A.E."/>
            <person name="Felis G.E."/>
            <person name="de Vos W.M."/>
            <person name="Barrangou R."/>
            <person name="Klaenhammer T.R."/>
            <person name="Caufield P.W."/>
            <person name="Cui Y."/>
            <person name="Zhang H."/>
            <person name="O'Toole P.W."/>
        </authorList>
    </citation>
    <scope>NUCLEOTIDE SEQUENCE [LARGE SCALE GENOMIC DNA]</scope>
    <source>
        <strain evidence="4 5">DSM 15833</strain>
    </source>
</reference>
<evidence type="ECO:0000313" key="5">
    <source>
        <dbReference type="Proteomes" id="UP000051048"/>
    </source>
</evidence>
<dbReference type="EMBL" id="AZFH01000192">
    <property type="protein sequence ID" value="KRL76829.1"/>
    <property type="molecule type" value="Genomic_DNA"/>
</dbReference>
<dbReference type="PATRIC" id="fig|1423740.3.peg.1964"/>
<sequence length="193" mass="21838">MAKFMVHPTNLQDVKLLTPTVHGDQRGFFSESYTARDFKEVGIRQDFVQDNHSYSRQAGVLRGLHFQTGEAAQTKLIRVVTGVVYDVLVDLRQGSPTYLKTEGYLLTGHNQRQLLVPKGFAHGFVTLTDEVHFLYKCDNYYCKQAEGGISWQTPELSGIWPLAVDQALLSPKDTQLPTLAEFRQNNPFVYGKI</sequence>
<gene>
    <name evidence="4" type="ORF">FC36_GL001821</name>
</gene>
<keyword evidence="3" id="KW-0413">Isomerase</keyword>
<evidence type="ECO:0000256" key="1">
    <source>
        <dbReference type="PIRSR" id="PIRSR600888-1"/>
    </source>
</evidence>
<dbReference type="GO" id="GO:0005829">
    <property type="term" value="C:cytosol"/>
    <property type="evidence" value="ECO:0007669"/>
    <property type="project" value="TreeGrafter"/>
</dbReference>
<evidence type="ECO:0000256" key="3">
    <source>
        <dbReference type="RuleBase" id="RU364069"/>
    </source>
</evidence>
<dbReference type="AlphaFoldDB" id="A0A0R1T5F9"/>
<dbReference type="Pfam" id="PF00908">
    <property type="entry name" value="dTDP_sugar_isom"/>
    <property type="match status" value="1"/>
</dbReference>
<dbReference type="Proteomes" id="UP000051048">
    <property type="component" value="Unassembled WGS sequence"/>
</dbReference>
<proteinExistence type="inferred from homology"/>
<dbReference type="InterPro" id="IPR011051">
    <property type="entry name" value="RmlC_Cupin_sf"/>
</dbReference>
<dbReference type="Gene3D" id="2.60.120.10">
    <property type="entry name" value="Jelly Rolls"/>
    <property type="match status" value="1"/>
</dbReference>
<name>A0A0R1T5F9_9LACO</name>
<evidence type="ECO:0000256" key="2">
    <source>
        <dbReference type="PIRSR" id="PIRSR600888-3"/>
    </source>
</evidence>
<dbReference type="GO" id="GO:0019305">
    <property type="term" value="P:dTDP-rhamnose biosynthetic process"/>
    <property type="evidence" value="ECO:0007669"/>
    <property type="project" value="UniProtKB-UniRule"/>
</dbReference>
<comment type="function">
    <text evidence="3">Catalyzes the epimerization of the C3' and C5'positions of dTDP-6-deoxy-D-xylo-4-hexulose, forming dTDP-6-deoxy-L-lyxo-4-hexulose.</text>
</comment>
<feature type="active site" description="Proton acceptor" evidence="1">
    <location>
        <position position="65"/>
    </location>
</feature>
<dbReference type="InterPro" id="IPR000888">
    <property type="entry name" value="RmlC-like"/>
</dbReference>
<evidence type="ECO:0000313" key="4">
    <source>
        <dbReference type="EMBL" id="KRL76829.1"/>
    </source>
</evidence>
<accession>A0A0R1T5F9</accession>
<dbReference type="GO" id="GO:0000271">
    <property type="term" value="P:polysaccharide biosynthetic process"/>
    <property type="evidence" value="ECO:0007669"/>
    <property type="project" value="TreeGrafter"/>
</dbReference>
<feature type="active site" description="Proton donor" evidence="1">
    <location>
        <position position="135"/>
    </location>
</feature>
<dbReference type="UniPathway" id="UPA00124"/>
<dbReference type="SUPFAM" id="SSF51182">
    <property type="entry name" value="RmlC-like cupins"/>
    <property type="match status" value="1"/>
</dbReference>
<protein>
    <recommendedName>
        <fullName evidence="3">dTDP-4-dehydrorhamnose 3,5-epimerase</fullName>
        <ecNumber evidence="3">5.1.3.13</ecNumber>
    </recommendedName>
    <alternativeName>
        <fullName evidence="3">Thymidine diphospho-4-keto-rhamnose 3,5-epimerase</fullName>
    </alternativeName>
</protein>
<comment type="similarity">
    <text evidence="3">Belongs to the dTDP-4-dehydrorhamnose 3,5-epimerase family.</text>
</comment>
<comment type="caution">
    <text evidence="4">The sequence shown here is derived from an EMBL/GenBank/DDBJ whole genome shotgun (WGS) entry which is preliminary data.</text>
</comment>
<dbReference type="OrthoDB" id="9800680at2"/>
<dbReference type="CDD" id="cd00438">
    <property type="entry name" value="cupin_RmlC"/>
    <property type="match status" value="1"/>
</dbReference>
<dbReference type="STRING" id="1423740.FC36_GL001821"/>